<dbReference type="GO" id="GO:0016231">
    <property type="term" value="F:beta-N-acetylglucosaminidase activity"/>
    <property type="evidence" value="ECO:0007669"/>
    <property type="project" value="UniProtKB-ARBA"/>
</dbReference>
<dbReference type="FunFam" id="3.20.20.80:FF:000009">
    <property type="entry name" value="O-GlcNAcase BT_4395"/>
    <property type="match status" value="1"/>
</dbReference>
<proteinExistence type="inferred from homology"/>
<dbReference type="InterPro" id="IPR049478">
    <property type="entry name" value="BT_4395-like_hel"/>
</dbReference>
<dbReference type="SUPFAM" id="SSF55545">
    <property type="entry name" value="beta-N-acetylhexosaminidase-like domain"/>
    <property type="match status" value="1"/>
</dbReference>
<dbReference type="NCBIfam" id="NF041654">
    <property type="entry name" value="GlcNAcase"/>
    <property type="match status" value="1"/>
</dbReference>
<comment type="caution">
    <text evidence="13">The sequence shown here is derived from an EMBL/GenBank/DDBJ whole genome shotgun (WGS) entry which is preliminary data.</text>
</comment>
<keyword evidence="14" id="KW-1185">Reference proteome</keyword>
<comment type="similarity">
    <text evidence="10">Belongs to the glycosyl hydrolase 84 family.</text>
</comment>
<dbReference type="PANTHER" id="PTHR13170">
    <property type="entry name" value="O-GLCNACASE"/>
    <property type="match status" value="1"/>
</dbReference>
<protein>
    <recommendedName>
        <fullName evidence="6">protein O-GlcNAcase</fullName>
        <ecNumber evidence="6">3.2.1.169</ecNumber>
    </recommendedName>
    <alternativeName>
        <fullName evidence="9">Beta-N-acetylglucosaminidase</fullName>
    </alternativeName>
    <alternativeName>
        <fullName evidence="3">Beta-N-acetylhexosaminidase</fullName>
    </alternativeName>
    <alternativeName>
        <fullName evidence="7">Beta-hexosaminidase</fullName>
    </alternativeName>
    <alternativeName>
        <fullName evidence="8">Hexosaminidase B</fullName>
    </alternativeName>
</protein>
<evidence type="ECO:0000256" key="1">
    <source>
        <dbReference type="ARBA" id="ARBA00022801"/>
    </source>
</evidence>
<evidence type="ECO:0000256" key="10">
    <source>
        <dbReference type="PROSITE-ProRule" id="PRU01353"/>
    </source>
</evidence>
<dbReference type="EC" id="3.2.1.169" evidence="6"/>
<evidence type="ECO:0000256" key="5">
    <source>
        <dbReference type="ARBA" id="ARBA00052136"/>
    </source>
</evidence>
<dbReference type="EMBL" id="ADLF01000025">
    <property type="protein sequence ID" value="EKU87460.1"/>
    <property type="molecule type" value="Genomic_DNA"/>
</dbReference>
<feature type="domain" description="GH84" evidence="12">
    <location>
        <begin position="165"/>
        <end position="432"/>
    </location>
</feature>
<dbReference type="Pfam" id="PF02838">
    <property type="entry name" value="Glyco_hydro_20b"/>
    <property type="match status" value="1"/>
</dbReference>
<dbReference type="STRING" id="742727.HMPREF9447_05343"/>
<keyword evidence="2 10" id="KW-0326">Glycosidase</keyword>
<dbReference type="PANTHER" id="PTHR13170:SF16">
    <property type="entry name" value="PROTEIN O-GLCNACASE"/>
    <property type="match status" value="1"/>
</dbReference>
<dbReference type="Gene3D" id="3.20.20.80">
    <property type="entry name" value="Glycosidases"/>
    <property type="match status" value="1"/>
</dbReference>
<keyword evidence="11" id="KW-0732">Signal</keyword>
<name>K9EED1_9BACE</name>
<accession>K9EED1</accession>
<evidence type="ECO:0000256" key="3">
    <source>
        <dbReference type="ARBA" id="ARBA00030512"/>
    </source>
</evidence>
<sequence length="756" mass="86225">MYNHINHGNEPSLLLLMKNKKISLLGAGLLCAAALFAQDMSLQPSPQEFITRDSNISLPAIYQIDGEKEANPHAVKVLKDLLAGKQSTREGLRIYIGEKGDKSVRKYSRLIPDHDEGYYLSVNEKEIVLAGADERGTYYALQTFAQLIKDGRLPEVEIKDYPSVRRRGVVEGFYGTPWSHRARLSQLEFYGKNKMNTYIYGPKDDPYHSAPNWRLPYPEKEATQLQELVTVANENEVDFVWAIHPGQDIKWNPEDRNLLLSKFEKMYQLGVRSFAVFFDDISGEGTNPQKQAELLNYIDEHFVQTKPDVNPLIMCPTEYNKSWSNPNGNYLTTLGEQLNPSIQIMWTGDRVVSDITRDGITWINERIKRPAYIWWNFPVSDYVRDHLLLGPVYGNDTTIANAMSGFVTNPMEHAEASKIAIYSVASYAWNPAKYDAMQTWKDAIHAILPDAAEELECFATHNADLGVNGHKYRREESQDIQPVAERFLKSYINNGSYDKEDIEALQKTFEQMKESADILLANKENKPLITEITPWLHQFKLLAETGEAVLKMVESRESGSHSDFIRKYKHVKALQQLMFDVDQTYNQNPYQPGVKTATKVIKPLIDQTFATVTKRYNQKNGTQLDATADYMPHRLISNVEQIKNLPLQVKANRILISPANEVVKWAAGNSVEIELDNAYPGESIQINFGKDIPCTWGHLEISTDGKEWKSINLKQKESRLTADLQNTPVKFIRFTNVSAEEQQVYLRQFVLTIVKG</sequence>
<feature type="signal peptide" evidence="11">
    <location>
        <begin position="1"/>
        <end position="37"/>
    </location>
</feature>
<dbReference type="PROSITE" id="PS52009">
    <property type="entry name" value="GH84"/>
    <property type="match status" value="1"/>
</dbReference>
<dbReference type="GO" id="GO:0005975">
    <property type="term" value="P:carbohydrate metabolic process"/>
    <property type="evidence" value="ECO:0007669"/>
    <property type="project" value="UniProtKB-ARBA"/>
</dbReference>
<evidence type="ECO:0000313" key="13">
    <source>
        <dbReference type="EMBL" id="EKU87460.1"/>
    </source>
</evidence>
<gene>
    <name evidence="13" type="ORF">HMPREF9447_05343</name>
</gene>
<dbReference type="InterPro" id="IPR048162">
    <property type="entry name" value="O-GlcNAcase_BT_4395-like"/>
</dbReference>
<reference evidence="13 14" key="1">
    <citation type="submission" date="2012-09" db="EMBL/GenBank/DDBJ databases">
        <title>The Genome Sequence of Bacteroides oleiciplenus YIT 12058.</title>
        <authorList>
            <consortium name="The Broad Institute Genome Sequencing Platform"/>
            <person name="Earl A."/>
            <person name="Ward D."/>
            <person name="Feldgarden M."/>
            <person name="Gevers D."/>
            <person name="Morotomi M."/>
            <person name="Walker B."/>
            <person name="Young S.K."/>
            <person name="Zeng Q."/>
            <person name="Gargeya S."/>
            <person name="Fitzgerald M."/>
            <person name="Haas B."/>
            <person name="Abouelleil A."/>
            <person name="Alvarado L."/>
            <person name="Arachchi H.M."/>
            <person name="Berlin A.M."/>
            <person name="Chapman S.B."/>
            <person name="Goldberg J."/>
            <person name="Griggs A."/>
            <person name="Gujja S."/>
            <person name="Hansen M."/>
            <person name="Howarth C."/>
            <person name="Imamovic A."/>
            <person name="Larimer J."/>
            <person name="McCowen C."/>
            <person name="Montmayeur A."/>
            <person name="Murphy C."/>
            <person name="Neiman D."/>
            <person name="Pearson M."/>
            <person name="Priest M."/>
            <person name="Roberts A."/>
            <person name="Saif S."/>
            <person name="Shea T."/>
            <person name="Sisk P."/>
            <person name="Sykes S."/>
            <person name="Wortman J."/>
            <person name="Nusbaum C."/>
            <person name="Birren B."/>
        </authorList>
    </citation>
    <scope>NUCLEOTIDE SEQUENCE [LARGE SCALE GENOMIC DNA]</scope>
    <source>
        <strain evidence="13 14">YIT 12058</strain>
    </source>
</reference>
<feature type="chain" id="PRO_5003926837" description="protein O-GlcNAcase" evidence="11">
    <location>
        <begin position="38"/>
        <end position="756"/>
    </location>
</feature>
<evidence type="ECO:0000256" key="4">
    <source>
        <dbReference type="ARBA" id="ARBA00050933"/>
    </source>
</evidence>
<evidence type="ECO:0000256" key="8">
    <source>
        <dbReference type="ARBA" id="ARBA00078424"/>
    </source>
</evidence>
<keyword evidence="1 10" id="KW-0378">Hydrolase</keyword>
<dbReference type="Pfam" id="PF07555">
    <property type="entry name" value="NAGidase"/>
    <property type="match status" value="1"/>
</dbReference>
<organism evidence="13 14">
    <name type="scientific">Bacteroides oleiciplenus YIT 12058</name>
    <dbReference type="NCBI Taxonomy" id="742727"/>
    <lineage>
        <taxon>Bacteria</taxon>
        <taxon>Pseudomonadati</taxon>
        <taxon>Bacteroidota</taxon>
        <taxon>Bacteroidia</taxon>
        <taxon>Bacteroidales</taxon>
        <taxon>Bacteroidaceae</taxon>
        <taxon>Bacteroides</taxon>
    </lineage>
</organism>
<dbReference type="InterPro" id="IPR029018">
    <property type="entry name" value="Hex-like_dom2"/>
</dbReference>
<dbReference type="SUPFAM" id="SSF140657">
    <property type="entry name" value="Hyaluronidase post-catalytic domain-like"/>
    <property type="match status" value="1"/>
</dbReference>
<evidence type="ECO:0000256" key="7">
    <source>
        <dbReference type="ARBA" id="ARBA00076634"/>
    </source>
</evidence>
<evidence type="ECO:0000313" key="14">
    <source>
        <dbReference type="Proteomes" id="UP000009872"/>
    </source>
</evidence>
<evidence type="ECO:0000256" key="6">
    <source>
        <dbReference type="ARBA" id="ARBA00066938"/>
    </source>
</evidence>
<dbReference type="InterPro" id="IPR015882">
    <property type="entry name" value="HEX_bac_N"/>
</dbReference>
<dbReference type="Gene3D" id="2.60.40.1180">
    <property type="entry name" value="Golgi alpha-mannosidase II"/>
    <property type="match status" value="1"/>
</dbReference>
<dbReference type="HOGENOM" id="CLU_001501_2_0_10"/>
<dbReference type="InterPro" id="IPR017853">
    <property type="entry name" value="GH"/>
</dbReference>
<comment type="catalytic activity">
    <reaction evidence="5">
        <text>3-O-(N-acetyl-beta-D-glucosaminyl)-L-threonyl-[protein] + H2O = L-threonyl-[protein] + N-acetyl-D-glucosamine</text>
        <dbReference type="Rhea" id="RHEA:48892"/>
        <dbReference type="Rhea" id="RHEA-COMP:11060"/>
        <dbReference type="Rhea" id="RHEA-COMP:12252"/>
        <dbReference type="ChEBI" id="CHEBI:15377"/>
        <dbReference type="ChEBI" id="CHEBI:30013"/>
        <dbReference type="ChEBI" id="CHEBI:90840"/>
        <dbReference type="ChEBI" id="CHEBI:506227"/>
        <dbReference type="EC" id="3.2.1.169"/>
    </reaction>
</comment>
<evidence type="ECO:0000256" key="9">
    <source>
        <dbReference type="ARBA" id="ARBA00082445"/>
    </source>
</evidence>
<dbReference type="Pfam" id="PF18344">
    <property type="entry name" value="CBM32"/>
    <property type="match status" value="1"/>
</dbReference>
<dbReference type="eggNOG" id="COG3525">
    <property type="taxonomic scope" value="Bacteria"/>
</dbReference>
<dbReference type="Proteomes" id="UP000009872">
    <property type="component" value="Unassembled WGS sequence"/>
</dbReference>
<dbReference type="Gene3D" id="3.30.379.10">
    <property type="entry name" value="Chitobiase/beta-hexosaminidase domain 2-like"/>
    <property type="match status" value="1"/>
</dbReference>
<dbReference type="InterPro" id="IPR051822">
    <property type="entry name" value="Glycosyl_Hydrolase_84"/>
</dbReference>
<dbReference type="PATRIC" id="fig|742727.4.peg.5460"/>
<dbReference type="InterPro" id="IPR013780">
    <property type="entry name" value="Glyco_hydro_b"/>
</dbReference>
<dbReference type="Gene3D" id="1.20.58.460">
    <property type="entry name" value="Hyaluronidase post-catalytic domain-like"/>
    <property type="match status" value="1"/>
</dbReference>
<evidence type="ECO:0000256" key="11">
    <source>
        <dbReference type="SAM" id="SignalP"/>
    </source>
</evidence>
<comment type="catalytic activity">
    <reaction evidence="4">
        <text>3-O-(N-acetyl-beta-D-glucosaminyl)-L-seryl-[protein] + H2O = N-acetyl-D-glucosamine + L-seryl-[protein]</text>
        <dbReference type="Rhea" id="RHEA:48876"/>
        <dbReference type="Rhea" id="RHEA-COMP:9863"/>
        <dbReference type="Rhea" id="RHEA-COMP:12251"/>
        <dbReference type="ChEBI" id="CHEBI:15377"/>
        <dbReference type="ChEBI" id="CHEBI:29999"/>
        <dbReference type="ChEBI" id="CHEBI:90838"/>
        <dbReference type="ChEBI" id="CHEBI:506227"/>
        <dbReference type="EC" id="3.2.1.169"/>
    </reaction>
</comment>
<evidence type="ECO:0000256" key="2">
    <source>
        <dbReference type="ARBA" id="ARBA00023295"/>
    </source>
</evidence>
<dbReference type="AlphaFoldDB" id="K9EED1"/>
<evidence type="ECO:0000259" key="12">
    <source>
        <dbReference type="PROSITE" id="PS52009"/>
    </source>
</evidence>
<dbReference type="GO" id="GO:0102571">
    <property type="term" value="F:[protein]-3-O-(N-acetyl-D-glucosaminyl)-L-serine/L-threonine O-N-acetyl-alpha-D-glucosaminase activity"/>
    <property type="evidence" value="ECO:0007669"/>
    <property type="project" value="UniProtKB-EC"/>
</dbReference>
<dbReference type="Pfam" id="PF21809">
    <property type="entry name" value="Glyco_hydro_84_hel"/>
    <property type="match status" value="1"/>
</dbReference>
<feature type="active site" description="Proton donor" evidence="10">
    <location>
        <position position="280"/>
    </location>
</feature>
<dbReference type="SUPFAM" id="SSF51445">
    <property type="entry name" value="(Trans)glycosidases"/>
    <property type="match status" value="1"/>
</dbReference>
<dbReference type="InterPro" id="IPR011496">
    <property type="entry name" value="O-GlcNAcase_cat"/>
</dbReference>